<accession>A0A8W8M039</accession>
<sequence length="221" mass="26001">MAVLRLFVIILAATCCMCYPQENRLLWKLETDSHTISKRDHDDDCSLDVYFCPKTSPSVMTPGDPSQGQDLFRKDFFDDVCSSIPEFLKCAEDYHDNRSQVCEDRVRSVVKLLSLREMTLCKSPILPIAREIRPCLNRKVTTLTPFYERVMDLIISSERNTTYRITKTNFCQSYREIIEDTISELQTCEDFQWSAKKEVKLRRFYYPALSWKRIPFQCENL</sequence>
<evidence type="ECO:0000256" key="1">
    <source>
        <dbReference type="SAM" id="SignalP"/>
    </source>
</evidence>
<protein>
    <submittedName>
        <fullName evidence="2">Uncharacterized protein</fullName>
    </submittedName>
</protein>
<name>A0A8W8M039_MAGGI</name>
<dbReference type="OrthoDB" id="6199785at2759"/>
<evidence type="ECO:0000313" key="3">
    <source>
        <dbReference type="Proteomes" id="UP000005408"/>
    </source>
</evidence>
<keyword evidence="1" id="KW-0732">Signal</keyword>
<evidence type="ECO:0000313" key="2">
    <source>
        <dbReference type="EnsemblMetazoa" id="G30946.1:cds"/>
    </source>
</evidence>
<dbReference type="EnsemblMetazoa" id="G30946.1">
    <property type="protein sequence ID" value="G30946.1:cds"/>
    <property type="gene ID" value="G30946"/>
</dbReference>
<dbReference type="AlphaFoldDB" id="A0A8W8M039"/>
<keyword evidence="3" id="KW-1185">Reference proteome</keyword>
<dbReference type="Proteomes" id="UP000005408">
    <property type="component" value="Unassembled WGS sequence"/>
</dbReference>
<reference evidence="2" key="1">
    <citation type="submission" date="2022-08" db="UniProtKB">
        <authorList>
            <consortium name="EnsemblMetazoa"/>
        </authorList>
    </citation>
    <scope>IDENTIFICATION</scope>
    <source>
        <strain evidence="2">05x7-T-G4-1.051#20</strain>
    </source>
</reference>
<feature type="chain" id="PRO_5036487255" evidence="1">
    <location>
        <begin position="19"/>
        <end position="221"/>
    </location>
</feature>
<proteinExistence type="predicted"/>
<organism evidence="2 3">
    <name type="scientific">Magallana gigas</name>
    <name type="common">Pacific oyster</name>
    <name type="synonym">Crassostrea gigas</name>
    <dbReference type="NCBI Taxonomy" id="29159"/>
    <lineage>
        <taxon>Eukaryota</taxon>
        <taxon>Metazoa</taxon>
        <taxon>Spiralia</taxon>
        <taxon>Lophotrochozoa</taxon>
        <taxon>Mollusca</taxon>
        <taxon>Bivalvia</taxon>
        <taxon>Autobranchia</taxon>
        <taxon>Pteriomorphia</taxon>
        <taxon>Ostreida</taxon>
        <taxon>Ostreoidea</taxon>
        <taxon>Ostreidae</taxon>
        <taxon>Magallana</taxon>
    </lineage>
</organism>
<feature type="signal peptide" evidence="1">
    <location>
        <begin position="1"/>
        <end position="18"/>
    </location>
</feature>